<dbReference type="Proteomes" id="UP001595816">
    <property type="component" value="Unassembled WGS sequence"/>
</dbReference>
<reference evidence="2" key="1">
    <citation type="journal article" date="2019" name="Int. J. Syst. Evol. Microbiol.">
        <title>The Global Catalogue of Microorganisms (GCM) 10K type strain sequencing project: providing services to taxonomists for standard genome sequencing and annotation.</title>
        <authorList>
            <consortium name="The Broad Institute Genomics Platform"/>
            <consortium name="The Broad Institute Genome Sequencing Center for Infectious Disease"/>
            <person name="Wu L."/>
            <person name="Ma J."/>
        </authorList>
    </citation>
    <scope>NUCLEOTIDE SEQUENCE [LARGE SCALE GENOMIC DNA]</scope>
    <source>
        <strain evidence="2">CGMCC 4.7289</strain>
    </source>
</reference>
<evidence type="ECO:0000313" key="2">
    <source>
        <dbReference type="Proteomes" id="UP001595816"/>
    </source>
</evidence>
<accession>A0ABV8LL56</accession>
<dbReference type="EMBL" id="JBHSAY010000006">
    <property type="protein sequence ID" value="MFC4131711.1"/>
    <property type="molecule type" value="Genomic_DNA"/>
</dbReference>
<proteinExistence type="predicted"/>
<protein>
    <recommendedName>
        <fullName evidence="3">Knr4/Smi1-like domain-containing protein</fullName>
    </recommendedName>
</protein>
<gene>
    <name evidence="1" type="ORF">ACFOZ4_13975</name>
</gene>
<evidence type="ECO:0008006" key="3">
    <source>
        <dbReference type="Google" id="ProtNLM"/>
    </source>
</evidence>
<dbReference type="RefSeq" id="WP_253755473.1">
    <property type="nucleotide sequence ID" value="NZ_JAMZDZ010000001.1"/>
</dbReference>
<comment type="caution">
    <text evidence="1">The sequence shown here is derived from an EMBL/GenBank/DDBJ whole genome shotgun (WGS) entry which is preliminary data.</text>
</comment>
<organism evidence="1 2">
    <name type="scientific">Hamadaea flava</name>
    <dbReference type="NCBI Taxonomy" id="1742688"/>
    <lineage>
        <taxon>Bacteria</taxon>
        <taxon>Bacillati</taxon>
        <taxon>Actinomycetota</taxon>
        <taxon>Actinomycetes</taxon>
        <taxon>Micromonosporales</taxon>
        <taxon>Micromonosporaceae</taxon>
        <taxon>Hamadaea</taxon>
    </lineage>
</organism>
<sequence length="205" mass="23507">MHEPMRATDSERQLNLTRGDAAAARFWIARSTLPEEDKADLLRFVARFPWLTFVKEDPVLLDRYAEADQVALPKWFRDVRSTLAFVEPSVLIRVDDFQWYDSPRADDVEEIWYDLRPGCGGEEERDLFTNHGGIFPIGSDWDDGATHLGIDLENSGDRRIFDFHGEDLLDNRLSGRPVRGSLYPVFSSYAQLLAHVVELRPLLGN</sequence>
<name>A0ABV8LL56_9ACTN</name>
<keyword evidence="2" id="KW-1185">Reference proteome</keyword>
<evidence type="ECO:0000313" key="1">
    <source>
        <dbReference type="EMBL" id="MFC4131711.1"/>
    </source>
</evidence>